<dbReference type="HOGENOM" id="CLU_009583_0_0_6"/>
<dbReference type="GO" id="GO:0016757">
    <property type="term" value="F:glycosyltransferase activity"/>
    <property type="evidence" value="ECO:0007669"/>
    <property type="project" value="InterPro"/>
</dbReference>
<dbReference type="Gene3D" id="3.40.50.2000">
    <property type="entry name" value="Glycogen Phosphorylase B"/>
    <property type="match status" value="2"/>
</dbReference>
<dbReference type="CDD" id="cd03811">
    <property type="entry name" value="GT4_GT28_WabH-like"/>
    <property type="match status" value="1"/>
</dbReference>
<protein>
    <submittedName>
        <fullName evidence="3">Glycosyl transferase group 1</fullName>
    </submittedName>
</protein>
<dbReference type="STRING" id="314278.NB231_16593"/>
<evidence type="ECO:0000259" key="1">
    <source>
        <dbReference type="Pfam" id="PF00534"/>
    </source>
</evidence>
<keyword evidence="3" id="KW-0808">Transferase</keyword>
<dbReference type="GO" id="GO:1901135">
    <property type="term" value="P:carbohydrate derivative metabolic process"/>
    <property type="evidence" value="ECO:0007669"/>
    <property type="project" value="UniProtKB-ARBA"/>
</dbReference>
<reference evidence="3 4" key="1">
    <citation type="submission" date="2006-02" db="EMBL/GenBank/DDBJ databases">
        <authorList>
            <person name="Waterbury J."/>
            <person name="Ferriera S."/>
            <person name="Johnson J."/>
            <person name="Kravitz S."/>
            <person name="Halpern A."/>
            <person name="Remington K."/>
            <person name="Beeson K."/>
            <person name="Tran B."/>
            <person name="Rogers Y.-H."/>
            <person name="Friedman R."/>
            <person name="Venter J.C."/>
        </authorList>
    </citation>
    <scope>NUCLEOTIDE SEQUENCE [LARGE SCALE GENOMIC DNA]</scope>
    <source>
        <strain evidence="3 4">Nb-231</strain>
    </source>
</reference>
<proteinExistence type="predicted"/>
<sequence>MRRLANGMAQRGVRVEMMVAESACRPDWLEGIDPRIVVTPLRRLRRADLWLTLVWRLVRNGPSVLLAFDQRAALLAARTMAVPGVRTRLWISPKNAIAAQMNGWSPARTARRVQQLRRVHARTAGVIAVSQGLAHDYATTLGIELDNIFAVYNPIVDDTLHTQATASVELPWPTEPMVPLILSIGRLAREKDYPTLLRAFALLRNSRQARLLILGEGEERAALTQLAADLNIASDCAMPGFVPNPYAYLARANLFALTSLWEGFGNVLAEALALGIPAVSTDCPSGPAEILAGGRYGPLVPVGDANAVAGAMAAVLDSPPSAAHQRNGAERFKTSLIVDRYLELMGLSGAGAPDEKPPPHRKTAQS</sequence>
<dbReference type="InterPro" id="IPR028098">
    <property type="entry name" value="Glyco_trans_4-like_N"/>
</dbReference>
<organism evidence="3 4">
    <name type="scientific">Nitrococcus mobilis Nb-231</name>
    <dbReference type="NCBI Taxonomy" id="314278"/>
    <lineage>
        <taxon>Bacteria</taxon>
        <taxon>Pseudomonadati</taxon>
        <taxon>Pseudomonadota</taxon>
        <taxon>Gammaproteobacteria</taxon>
        <taxon>Chromatiales</taxon>
        <taxon>Ectothiorhodospiraceae</taxon>
        <taxon>Nitrococcus</taxon>
    </lineage>
</organism>
<dbReference type="EMBL" id="AAOF01000001">
    <property type="protein sequence ID" value="EAR23457.1"/>
    <property type="molecule type" value="Genomic_DNA"/>
</dbReference>
<dbReference type="Pfam" id="PF00534">
    <property type="entry name" value="Glycos_transf_1"/>
    <property type="match status" value="1"/>
</dbReference>
<keyword evidence="4" id="KW-1185">Reference proteome</keyword>
<evidence type="ECO:0000313" key="4">
    <source>
        <dbReference type="Proteomes" id="UP000003374"/>
    </source>
</evidence>
<dbReference type="InterPro" id="IPR001296">
    <property type="entry name" value="Glyco_trans_1"/>
</dbReference>
<dbReference type="Proteomes" id="UP000003374">
    <property type="component" value="Unassembled WGS sequence"/>
</dbReference>
<accession>A4BMB9</accession>
<evidence type="ECO:0000313" key="3">
    <source>
        <dbReference type="EMBL" id="EAR23457.1"/>
    </source>
</evidence>
<feature type="domain" description="Glycosyl transferase family 1" evidence="1">
    <location>
        <begin position="178"/>
        <end position="330"/>
    </location>
</feature>
<dbReference type="eggNOG" id="COG0438">
    <property type="taxonomic scope" value="Bacteria"/>
</dbReference>
<dbReference type="AlphaFoldDB" id="A4BMB9"/>
<dbReference type="SUPFAM" id="SSF53756">
    <property type="entry name" value="UDP-Glycosyltransferase/glycogen phosphorylase"/>
    <property type="match status" value="1"/>
</dbReference>
<name>A4BMB9_9GAMM</name>
<dbReference type="PANTHER" id="PTHR12526">
    <property type="entry name" value="GLYCOSYLTRANSFERASE"/>
    <property type="match status" value="1"/>
</dbReference>
<feature type="domain" description="Glycosyltransferase subfamily 4-like N-terminal" evidence="2">
    <location>
        <begin position="2"/>
        <end position="155"/>
    </location>
</feature>
<evidence type="ECO:0000259" key="2">
    <source>
        <dbReference type="Pfam" id="PF13439"/>
    </source>
</evidence>
<gene>
    <name evidence="3" type="ORF">NB231_16593</name>
</gene>
<dbReference type="Pfam" id="PF13439">
    <property type="entry name" value="Glyco_transf_4"/>
    <property type="match status" value="1"/>
</dbReference>
<comment type="caution">
    <text evidence="3">The sequence shown here is derived from an EMBL/GenBank/DDBJ whole genome shotgun (WGS) entry which is preliminary data.</text>
</comment>
<dbReference type="PANTHER" id="PTHR12526:SF630">
    <property type="entry name" value="GLYCOSYLTRANSFERASE"/>
    <property type="match status" value="1"/>
</dbReference>